<keyword evidence="4" id="KW-0456">Lyase</keyword>
<name>A0AAW1SBE6_9CHLO</name>
<organism evidence="6 7">
    <name type="scientific">Apatococcus lobatus</name>
    <dbReference type="NCBI Taxonomy" id="904363"/>
    <lineage>
        <taxon>Eukaryota</taxon>
        <taxon>Viridiplantae</taxon>
        <taxon>Chlorophyta</taxon>
        <taxon>core chlorophytes</taxon>
        <taxon>Trebouxiophyceae</taxon>
        <taxon>Chlorellales</taxon>
        <taxon>Chlorellaceae</taxon>
        <taxon>Apatococcus</taxon>
    </lineage>
</organism>
<reference evidence="6 7" key="1">
    <citation type="journal article" date="2024" name="Nat. Commun.">
        <title>Phylogenomics reveals the evolutionary origins of lichenization in chlorophyte algae.</title>
        <authorList>
            <person name="Puginier C."/>
            <person name="Libourel C."/>
            <person name="Otte J."/>
            <person name="Skaloud P."/>
            <person name="Haon M."/>
            <person name="Grisel S."/>
            <person name="Petersen M."/>
            <person name="Berrin J.G."/>
            <person name="Delaux P.M."/>
            <person name="Dal Grande F."/>
            <person name="Keller J."/>
        </authorList>
    </citation>
    <scope>NUCLEOTIDE SEQUENCE [LARGE SCALE GENOMIC DNA]</scope>
    <source>
        <strain evidence="6 7">SAG 2145</strain>
    </source>
</reference>
<dbReference type="InterPro" id="IPR006913">
    <property type="entry name" value="CENP-V/GFA"/>
</dbReference>
<dbReference type="AlphaFoldDB" id="A0AAW1SBE6"/>
<evidence type="ECO:0000256" key="2">
    <source>
        <dbReference type="ARBA" id="ARBA00022723"/>
    </source>
</evidence>
<keyword evidence="3" id="KW-0862">Zinc</keyword>
<dbReference type="EMBL" id="JALJOS010000002">
    <property type="protein sequence ID" value="KAK9843274.1"/>
    <property type="molecule type" value="Genomic_DNA"/>
</dbReference>
<proteinExistence type="inferred from homology"/>
<evidence type="ECO:0000256" key="1">
    <source>
        <dbReference type="ARBA" id="ARBA00005495"/>
    </source>
</evidence>
<dbReference type="Proteomes" id="UP001438707">
    <property type="component" value="Unassembled WGS sequence"/>
</dbReference>
<dbReference type="PROSITE" id="PS51891">
    <property type="entry name" value="CENP_V_GFA"/>
    <property type="match status" value="1"/>
</dbReference>
<protein>
    <recommendedName>
        <fullName evidence="5">CENP-V/GFA domain-containing protein</fullName>
    </recommendedName>
</protein>
<dbReference type="PANTHER" id="PTHR33337">
    <property type="entry name" value="GFA DOMAIN-CONTAINING PROTEIN"/>
    <property type="match status" value="1"/>
</dbReference>
<comment type="similarity">
    <text evidence="1">Belongs to the Gfa family.</text>
</comment>
<keyword evidence="7" id="KW-1185">Reference proteome</keyword>
<accession>A0AAW1SBE6</accession>
<dbReference type="GO" id="GO:0016846">
    <property type="term" value="F:carbon-sulfur lyase activity"/>
    <property type="evidence" value="ECO:0007669"/>
    <property type="project" value="InterPro"/>
</dbReference>
<dbReference type="GO" id="GO:0046872">
    <property type="term" value="F:metal ion binding"/>
    <property type="evidence" value="ECO:0007669"/>
    <property type="project" value="UniProtKB-KW"/>
</dbReference>
<sequence length="143" mass="16205">MHCYCSICRKANGGGGYAINLGGEAESLRIEGRDRLKKYNAKIRKDGKEETSPGERNFCGDCGSALWLWDPRWPELIHPNASAVDTPLPTPPEIVQIFLESKPSWIQVPDFNEVKVVNFDAYPKESLEDWHKRHNLFDPPAPQ</sequence>
<evidence type="ECO:0000313" key="7">
    <source>
        <dbReference type="Proteomes" id="UP001438707"/>
    </source>
</evidence>
<dbReference type="Gene3D" id="3.90.1590.10">
    <property type="entry name" value="glutathione-dependent formaldehyde- activating enzyme (gfa)"/>
    <property type="match status" value="1"/>
</dbReference>
<feature type="domain" description="CENP-V/GFA" evidence="5">
    <location>
        <begin position="1"/>
        <end position="120"/>
    </location>
</feature>
<keyword evidence="2" id="KW-0479">Metal-binding</keyword>
<dbReference type="PANTHER" id="PTHR33337:SF44">
    <property type="entry name" value="DUF636 DOMAIN PROTEIN (AFU_ORTHOLOGUE AFUA_1G09754)"/>
    <property type="match status" value="1"/>
</dbReference>
<evidence type="ECO:0000256" key="3">
    <source>
        <dbReference type="ARBA" id="ARBA00022833"/>
    </source>
</evidence>
<comment type="caution">
    <text evidence="6">The sequence shown here is derived from an EMBL/GenBank/DDBJ whole genome shotgun (WGS) entry which is preliminary data.</text>
</comment>
<evidence type="ECO:0000256" key="4">
    <source>
        <dbReference type="ARBA" id="ARBA00023239"/>
    </source>
</evidence>
<gene>
    <name evidence="6" type="ORF">WJX74_009587</name>
</gene>
<dbReference type="SUPFAM" id="SSF51316">
    <property type="entry name" value="Mss4-like"/>
    <property type="match status" value="1"/>
</dbReference>
<evidence type="ECO:0000259" key="5">
    <source>
        <dbReference type="PROSITE" id="PS51891"/>
    </source>
</evidence>
<dbReference type="Pfam" id="PF04828">
    <property type="entry name" value="GFA"/>
    <property type="match status" value="1"/>
</dbReference>
<evidence type="ECO:0000313" key="6">
    <source>
        <dbReference type="EMBL" id="KAK9843274.1"/>
    </source>
</evidence>
<dbReference type="InterPro" id="IPR011057">
    <property type="entry name" value="Mss4-like_sf"/>
</dbReference>